<proteinExistence type="predicted"/>
<name>A0A2U8WAT9_9HYPH</name>
<dbReference type="Proteomes" id="UP000245926">
    <property type="component" value="Chromosome"/>
</dbReference>
<dbReference type="AlphaFoldDB" id="A0A2U8WAT9"/>
<evidence type="ECO:0000259" key="2">
    <source>
        <dbReference type="Pfam" id="PF13473"/>
    </source>
</evidence>
<keyword evidence="4" id="KW-1185">Reference proteome</keyword>
<dbReference type="EMBL" id="CP029550">
    <property type="protein sequence ID" value="AWN43265.1"/>
    <property type="molecule type" value="Genomic_DNA"/>
</dbReference>
<dbReference type="CDD" id="cd00920">
    <property type="entry name" value="Cupredoxin"/>
    <property type="match status" value="1"/>
</dbReference>
<organism evidence="3 4">
    <name type="scientific">Methylobacterium durans</name>
    <dbReference type="NCBI Taxonomy" id="2202825"/>
    <lineage>
        <taxon>Bacteria</taxon>
        <taxon>Pseudomonadati</taxon>
        <taxon>Pseudomonadota</taxon>
        <taxon>Alphaproteobacteria</taxon>
        <taxon>Hyphomicrobiales</taxon>
        <taxon>Methylobacteriaceae</taxon>
        <taxon>Methylobacterium</taxon>
    </lineage>
</organism>
<dbReference type="InterPro" id="IPR008972">
    <property type="entry name" value="Cupredoxin"/>
</dbReference>
<dbReference type="OrthoDB" id="8002392at2"/>
<dbReference type="PROSITE" id="PS51318">
    <property type="entry name" value="TAT"/>
    <property type="match status" value="1"/>
</dbReference>
<dbReference type="Gene3D" id="2.60.40.420">
    <property type="entry name" value="Cupredoxins - blue copper proteins"/>
    <property type="match status" value="1"/>
</dbReference>
<evidence type="ECO:0000256" key="1">
    <source>
        <dbReference type="SAM" id="SignalP"/>
    </source>
</evidence>
<dbReference type="InterPro" id="IPR006311">
    <property type="entry name" value="TAT_signal"/>
</dbReference>
<evidence type="ECO:0000313" key="4">
    <source>
        <dbReference type="Proteomes" id="UP000245926"/>
    </source>
</evidence>
<protein>
    <submittedName>
        <fullName evidence="3">Anaerobic typically selenocysteine-containing protein</fullName>
    </submittedName>
</protein>
<sequence length="162" mass="16986">MTLRSSRRAALLPAALAAPMLLAAGLAANLALAEEKPSPPSKSGAAVPPVELTVELDGDKPRCSPAELRLPAQTNVELRVINRADRPVTLTAPGQFENRNVLHADGDLVHVMSNEGYLVKQGGKGTLKLKTLAAGEYPYACTSVQNQDAPFRGKLILAPSAG</sequence>
<dbReference type="Pfam" id="PF13473">
    <property type="entry name" value="Cupredoxin_1"/>
    <property type="match status" value="1"/>
</dbReference>
<feature type="domain" description="EfeO-type cupredoxin-like" evidence="2">
    <location>
        <begin position="45"/>
        <end position="156"/>
    </location>
</feature>
<dbReference type="KEGG" id="mets:DK389_25625"/>
<dbReference type="SUPFAM" id="SSF49503">
    <property type="entry name" value="Cupredoxins"/>
    <property type="match status" value="1"/>
</dbReference>
<dbReference type="InterPro" id="IPR028096">
    <property type="entry name" value="EfeO_Cupredoxin"/>
</dbReference>
<accession>A0A2U8WAT9</accession>
<keyword evidence="1" id="KW-0732">Signal</keyword>
<feature type="chain" id="PRO_5015956748" evidence="1">
    <location>
        <begin position="34"/>
        <end position="162"/>
    </location>
</feature>
<reference evidence="4" key="1">
    <citation type="submission" date="2018-05" db="EMBL/GenBank/DDBJ databases">
        <title>Complete Genome Sequence of Methylobacterium sp. 17SD2-17.</title>
        <authorList>
            <person name="Srinivasan S."/>
        </authorList>
    </citation>
    <scope>NUCLEOTIDE SEQUENCE [LARGE SCALE GENOMIC DNA]</scope>
    <source>
        <strain evidence="4">17SD2-17</strain>
    </source>
</reference>
<gene>
    <name evidence="3" type="ORF">DK389_25625</name>
</gene>
<evidence type="ECO:0000313" key="3">
    <source>
        <dbReference type="EMBL" id="AWN43265.1"/>
    </source>
</evidence>
<feature type="signal peptide" evidence="1">
    <location>
        <begin position="1"/>
        <end position="33"/>
    </location>
</feature>